<feature type="domain" description="Response regulatory" evidence="9">
    <location>
        <begin position="703"/>
        <end position="818"/>
    </location>
</feature>
<dbReference type="PANTHER" id="PTHR43304:SF1">
    <property type="entry name" value="PAC DOMAIN-CONTAINING PROTEIN"/>
    <property type="match status" value="1"/>
</dbReference>
<evidence type="ECO:0000259" key="8">
    <source>
        <dbReference type="PROSITE" id="PS50109"/>
    </source>
</evidence>
<dbReference type="InterPro" id="IPR003661">
    <property type="entry name" value="HisK_dim/P_dom"/>
</dbReference>
<dbReference type="SUPFAM" id="SSF55874">
    <property type="entry name" value="ATPase domain of HSP90 chaperone/DNA topoisomerase II/histidine kinase"/>
    <property type="match status" value="1"/>
</dbReference>
<sequence length="820" mass="90893">MTIPAEPTSEMSRHVQALDWGSHGLGNPSEWPSELRMAVNLCLNTSLPTAIYWGDELRLIYNDAWAPIAGEKHPWALGRPAREVWADIWHVIQPQLAAVMTTGKGFSVADQMLPMQRGGRVQQTHWDYSFAPIVDDKDRVLGIFNQGNETTARLSAERALRASEERLEFALGASNTVGTWDWDVPNDTIIADARFAKLYGVPRERAAAGAPIAEFFAGLHPDDLPAVRDAINTAMKTGKNFSQEYRLLQPDGTSRWVIAEGRPTLAPDGTVLRFPGVSFDITERKKTEAALRDSEERFRAITNSIDQMLWSTLPDGHHDYYNQRWYDFTGVPVGSTDGEGWNGMFHPEDQERAWNVWRQCLTTGEPYHIEYRLRHKSGAYRWVLGRAQAVRDNAGNITRWFGSCTDIQDIVDAREVLARSREELEKAVEERTTKLMEAEAQLRHAQKMEAVGQLTGGVAHDFNNMLAVILGAMNLLERRLARGETDLSRYIEAAKDGANRAAALTQRLLAFSRRQPLQPEVIEPNRMVSGMTELLARALGEQIQVETVMAAGLWRINADPSQLENAILNLAVNGRDAMPQGGKLTVETANTFIAEDYAREHSMSVGQYVMIAVTDTGAGMTKDTLAKAFDPFFTTKEVGKGSGLGLSQVFGFVRQSGGHVRIYSELGHGTNVKIYLPRHYGTGETKNLAPLGNEPARGRRDELVLVVEDDERVRTFSTEALRELGYTVAEAANGPAALALLDAGLKPTLLFTDVVMPQMSGRELAEIAASKVANLKVLYTTGYTRNAVVHNGILDPGTHLLQKPFSLDQLAEKIRHVLDG</sequence>
<comment type="catalytic activity">
    <reaction evidence="1">
        <text>ATP + protein L-histidine = ADP + protein N-phospho-L-histidine.</text>
        <dbReference type="EC" id="2.7.13.3"/>
    </reaction>
</comment>
<dbReference type="InterPro" id="IPR004358">
    <property type="entry name" value="Sig_transdc_His_kin-like_C"/>
</dbReference>
<dbReference type="InterPro" id="IPR001610">
    <property type="entry name" value="PAC"/>
</dbReference>
<evidence type="ECO:0000259" key="10">
    <source>
        <dbReference type="PROSITE" id="PS50112"/>
    </source>
</evidence>
<dbReference type="PROSITE" id="PS50113">
    <property type="entry name" value="PAC"/>
    <property type="match status" value="2"/>
</dbReference>
<dbReference type="SMART" id="SM00091">
    <property type="entry name" value="PAS"/>
    <property type="match status" value="2"/>
</dbReference>
<dbReference type="InterPro" id="IPR011006">
    <property type="entry name" value="CheY-like_superfamily"/>
</dbReference>
<dbReference type="InterPro" id="IPR000700">
    <property type="entry name" value="PAS-assoc_C"/>
</dbReference>
<protein>
    <recommendedName>
        <fullName evidence="2">histidine kinase</fullName>
        <ecNumber evidence="2">2.7.13.3</ecNumber>
    </recommendedName>
</protein>
<dbReference type="SMART" id="SM00448">
    <property type="entry name" value="REC"/>
    <property type="match status" value="1"/>
</dbReference>
<evidence type="ECO:0000259" key="11">
    <source>
        <dbReference type="PROSITE" id="PS50113"/>
    </source>
</evidence>
<feature type="domain" description="Histidine kinase" evidence="8">
    <location>
        <begin position="457"/>
        <end position="680"/>
    </location>
</feature>
<dbReference type="PROSITE" id="PS50109">
    <property type="entry name" value="HIS_KIN"/>
    <property type="match status" value="1"/>
</dbReference>
<feature type="domain" description="PAC" evidence="11">
    <location>
        <begin position="367"/>
        <end position="419"/>
    </location>
</feature>
<dbReference type="PRINTS" id="PR00344">
    <property type="entry name" value="BCTRLSENSOR"/>
</dbReference>
<evidence type="ECO:0000313" key="13">
    <source>
        <dbReference type="Proteomes" id="UP001234585"/>
    </source>
</evidence>
<dbReference type="InterPro" id="IPR003594">
    <property type="entry name" value="HATPase_dom"/>
</dbReference>
<feature type="modified residue" description="4-aspartylphosphate" evidence="6">
    <location>
        <position position="753"/>
    </location>
</feature>
<accession>A0AA50H928</accession>
<feature type="coiled-coil region" evidence="7">
    <location>
        <begin position="410"/>
        <end position="448"/>
    </location>
</feature>
<dbReference type="EMBL" id="CP132303">
    <property type="protein sequence ID" value="WLR99827.1"/>
    <property type="molecule type" value="Genomic_DNA"/>
</dbReference>
<dbReference type="PROSITE" id="PS50110">
    <property type="entry name" value="RESPONSE_REGULATORY"/>
    <property type="match status" value="1"/>
</dbReference>
<keyword evidence="4" id="KW-0808">Transferase</keyword>
<dbReference type="InterPro" id="IPR000014">
    <property type="entry name" value="PAS"/>
</dbReference>
<dbReference type="PROSITE" id="PS50112">
    <property type="entry name" value="PAS"/>
    <property type="match status" value="1"/>
</dbReference>
<dbReference type="InterPro" id="IPR013655">
    <property type="entry name" value="PAS_fold_3"/>
</dbReference>
<evidence type="ECO:0000256" key="3">
    <source>
        <dbReference type="ARBA" id="ARBA00022553"/>
    </source>
</evidence>
<dbReference type="SUPFAM" id="SSF55785">
    <property type="entry name" value="PYP-like sensor domain (PAS domain)"/>
    <property type="match status" value="3"/>
</dbReference>
<dbReference type="InterPro" id="IPR001789">
    <property type="entry name" value="Sig_transdc_resp-reg_receiver"/>
</dbReference>
<proteinExistence type="predicted"/>
<dbReference type="SUPFAM" id="SSF47384">
    <property type="entry name" value="Homodimeric domain of signal transducing histidine kinase"/>
    <property type="match status" value="1"/>
</dbReference>
<dbReference type="SUPFAM" id="SSF52172">
    <property type="entry name" value="CheY-like"/>
    <property type="match status" value="1"/>
</dbReference>
<dbReference type="SMART" id="SM00388">
    <property type="entry name" value="HisKA"/>
    <property type="match status" value="1"/>
</dbReference>
<geneLocation type="plasmid" evidence="12 13">
    <name>unnamed1</name>
</geneLocation>
<feature type="domain" description="PAS" evidence="10">
    <location>
        <begin position="163"/>
        <end position="238"/>
    </location>
</feature>
<reference evidence="12 13" key="1">
    <citation type="submission" date="2023-08" db="EMBL/GenBank/DDBJ databases">
        <title>Pathogen: clinical or host-associated sample.</title>
        <authorList>
            <person name="Hergert J."/>
            <person name="Casey R."/>
            <person name="Wagner J."/>
            <person name="Young E.L."/>
            <person name="Oakeson K.F."/>
        </authorList>
    </citation>
    <scope>NUCLEOTIDE SEQUENCE [LARGE SCALE GENOMIC DNA]</scope>
    <source>
        <strain evidence="12 13">1760953</strain>
        <plasmid evidence="12 13">unnamed1</plasmid>
    </source>
</reference>
<dbReference type="InterPro" id="IPR052162">
    <property type="entry name" value="Sensor_kinase/Photoreceptor"/>
</dbReference>
<dbReference type="SMART" id="SM00387">
    <property type="entry name" value="HATPase_c"/>
    <property type="match status" value="1"/>
</dbReference>
<gene>
    <name evidence="12" type="ORF">Q9313_24005</name>
</gene>
<evidence type="ECO:0000256" key="1">
    <source>
        <dbReference type="ARBA" id="ARBA00000085"/>
    </source>
</evidence>
<dbReference type="Gene3D" id="2.10.70.100">
    <property type="match status" value="1"/>
</dbReference>
<dbReference type="GO" id="GO:0000155">
    <property type="term" value="F:phosphorelay sensor kinase activity"/>
    <property type="evidence" value="ECO:0007669"/>
    <property type="project" value="InterPro"/>
</dbReference>
<dbReference type="RefSeq" id="WP_306039174.1">
    <property type="nucleotide sequence ID" value="NZ_CP132303.1"/>
</dbReference>
<keyword evidence="12" id="KW-0614">Plasmid</keyword>
<dbReference type="EC" id="2.7.13.3" evidence="2"/>
<evidence type="ECO:0000256" key="7">
    <source>
        <dbReference type="SAM" id="Coils"/>
    </source>
</evidence>
<dbReference type="Gene3D" id="1.10.287.130">
    <property type="match status" value="1"/>
</dbReference>
<feature type="domain" description="PAC" evidence="11">
    <location>
        <begin position="241"/>
        <end position="293"/>
    </location>
</feature>
<dbReference type="CDD" id="cd00082">
    <property type="entry name" value="HisKA"/>
    <property type="match status" value="1"/>
</dbReference>
<dbReference type="Pfam" id="PF02518">
    <property type="entry name" value="HATPase_c"/>
    <property type="match status" value="1"/>
</dbReference>
<dbReference type="InterPro" id="IPR035965">
    <property type="entry name" value="PAS-like_dom_sf"/>
</dbReference>
<name>A0AA50H928_9HYPH</name>
<evidence type="ECO:0000256" key="5">
    <source>
        <dbReference type="ARBA" id="ARBA00022777"/>
    </source>
</evidence>
<keyword evidence="5" id="KW-0418">Kinase</keyword>
<dbReference type="InterPro" id="IPR036097">
    <property type="entry name" value="HisK_dim/P_sf"/>
</dbReference>
<evidence type="ECO:0000256" key="2">
    <source>
        <dbReference type="ARBA" id="ARBA00012438"/>
    </source>
</evidence>
<keyword evidence="3 6" id="KW-0597">Phosphoprotein</keyword>
<dbReference type="AlphaFoldDB" id="A0AA50H928"/>
<dbReference type="Pfam" id="PF00072">
    <property type="entry name" value="Response_reg"/>
    <property type="match status" value="1"/>
</dbReference>
<dbReference type="PANTHER" id="PTHR43304">
    <property type="entry name" value="PHYTOCHROME-LIKE PROTEIN CPH1"/>
    <property type="match status" value="1"/>
</dbReference>
<dbReference type="SMART" id="SM00086">
    <property type="entry name" value="PAC"/>
    <property type="match status" value="2"/>
</dbReference>
<dbReference type="Gene3D" id="3.30.565.10">
    <property type="entry name" value="Histidine kinase-like ATPase, C-terminal domain"/>
    <property type="match status" value="1"/>
</dbReference>
<dbReference type="Gene3D" id="3.30.450.20">
    <property type="entry name" value="PAS domain"/>
    <property type="match status" value="3"/>
</dbReference>
<keyword evidence="7" id="KW-0175">Coiled coil</keyword>
<dbReference type="Proteomes" id="UP001234585">
    <property type="component" value="Plasmid unnamed1"/>
</dbReference>
<dbReference type="FunFam" id="3.30.450.20:FF:000099">
    <property type="entry name" value="Sensory box sensor histidine kinase"/>
    <property type="match status" value="1"/>
</dbReference>
<dbReference type="NCBIfam" id="TIGR00229">
    <property type="entry name" value="sensory_box"/>
    <property type="match status" value="2"/>
</dbReference>
<evidence type="ECO:0000259" key="9">
    <source>
        <dbReference type="PROSITE" id="PS50110"/>
    </source>
</evidence>
<evidence type="ECO:0000313" key="12">
    <source>
        <dbReference type="EMBL" id="WLR99827.1"/>
    </source>
</evidence>
<dbReference type="InterPro" id="IPR005467">
    <property type="entry name" value="His_kinase_dom"/>
</dbReference>
<organism evidence="12 13">
    <name type="scientific">Shinella sumterensis</name>
    <dbReference type="NCBI Taxonomy" id="1967501"/>
    <lineage>
        <taxon>Bacteria</taxon>
        <taxon>Pseudomonadati</taxon>
        <taxon>Pseudomonadota</taxon>
        <taxon>Alphaproteobacteria</taxon>
        <taxon>Hyphomicrobiales</taxon>
        <taxon>Rhizobiaceae</taxon>
        <taxon>Shinella</taxon>
    </lineage>
</organism>
<keyword evidence="13" id="KW-1185">Reference proteome</keyword>
<evidence type="ECO:0000256" key="6">
    <source>
        <dbReference type="PROSITE-ProRule" id="PRU00169"/>
    </source>
</evidence>
<dbReference type="Pfam" id="PF00512">
    <property type="entry name" value="HisKA"/>
    <property type="match status" value="1"/>
</dbReference>
<dbReference type="Pfam" id="PF08447">
    <property type="entry name" value="PAS_3"/>
    <property type="match status" value="2"/>
</dbReference>
<dbReference type="InterPro" id="IPR036890">
    <property type="entry name" value="HATPase_C_sf"/>
</dbReference>
<dbReference type="CDD" id="cd00130">
    <property type="entry name" value="PAS"/>
    <property type="match status" value="2"/>
</dbReference>
<evidence type="ECO:0000256" key="4">
    <source>
        <dbReference type="ARBA" id="ARBA00022679"/>
    </source>
</evidence>
<dbReference type="Gene3D" id="3.40.50.2300">
    <property type="match status" value="1"/>
</dbReference>